<dbReference type="PANTHER" id="PTHR37244">
    <property type="entry name" value="NADP-SPECIFIC GLUTAMATE DEHYDROGENASE"/>
    <property type="match status" value="1"/>
</dbReference>
<sequence>MFYVRIAPCAIDAAPDYLTLRHLRDELGVSLEINGNRVPASETASSTLRKDRVDRESSEVTYVSTDNVKISGGVEFEPKLGISSPSIEVYVAGRWSDTPVILTKMINFSPRRKSPRYSTLDAIPEVSDETEKDQKIVAVNGLIHRKLQITESEDEYEAEGKLMHNWYPDESRVFLAMVCVVLVDVSAAGWVLGLVAAGFLGYCSCGFAVVLC</sequence>
<evidence type="ECO:0000313" key="2">
    <source>
        <dbReference type="EnsemblPlants" id="AUR62022612-RA:cds"/>
    </source>
</evidence>
<reference evidence="2" key="1">
    <citation type="journal article" date="2017" name="Nature">
        <title>The genome of Chenopodium quinoa.</title>
        <authorList>
            <person name="Jarvis D.E."/>
            <person name="Ho Y.S."/>
            <person name="Lightfoot D.J."/>
            <person name="Schmoeckel S.M."/>
            <person name="Li B."/>
            <person name="Borm T.J.A."/>
            <person name="Ohyanagi H."/>
            <person name="Mineta K."/>
            <person name="Michell C.T."/>
            <person name="Saber N."/>
            <person name="Kharbatia N.M."/>
            <person name="Rupper R.R."/>
            <person name="Sharp A.R."/>
            <person name="Dally N."/>
            <person name="Boughton B.A."/>
            <person name="Woo Y.H."/>
            <person name="Gao G."/>
            <person name="Schijlen E.G.W.M."/>
            <person name="Guo X."/>
            <person name="Momin A.A."/>
            <person name="Negrao S."/>
            <person name="Al-Babili S."/>
            <person name="Gehring C."/>
            <person name="Roessner U."/>
            <person name="Jung C."/>
            <person name="Murphy K."/>
            <person name="Arold S.T."/>
            <person name="Gojobori T."/>
            <person name="van der Linden C.G."/>
            <person name="van Loo E.N."/>
            <person name="Jellen E.N."/>
            <person name="Maughan P.J."/>
            <person name="Tester M."/>
        </authorList>
    </citation>
    <scope>NUCLEOTIDE SEQUENCE [LARGE SCALE GENOMIC DNA]</scope>
    <source>
        <strain evidence="2">cv. PI 614886</strain>
    </source>
</reference>
<reference evidence="2" key="2">
    <citation type="submission" date="2021-03" db="UniProtKB">
        <authorList>
            <consortium name="EnsemblPlants"/>
        </authorList>
    </citation>
    <scope>IDENTIFICATION</scope>
</reference>
<dbReference type="PANTHER" id="PTHR37244:SF1">
    <property type="entry name" value="NADP-SPECIFIC GLUTAMATE DEHYDROGENASE"/>
    <property type="match status" value="1"/>
</dbReference>
<feature type="transmembrane region" description="Helical" evidence="1">
    <location>
        <begin position="173"/>
        <end position="202"/>
    </location>
</feature>
<evidence type="ECO:0000256" key="1">
    <source>
        <dbReference type="SAM" id="Phobius"/>
    </source>
</evidence>
<proteinExistence type="predicted"/>
<organism evidence="2 3">
    <name type="scientific">Chenopodium quinoa</name>
    <name type="common">Quinoa</name>
    <dbReference type="NCBI Taxonomy" id="63459"/>
    <lineage>
        <taxon>Eukaryota</taxon>
        <taxon>Viridiplantae</taxon>
        <taxon>Streptophyta</taxon>
        <taxon>Embryophyta</taxon>
        <taxon>Tracheophyta</taxon>
        <taxon>Spermatophyta</taxon>
        <taxon>Magnoliopsida</taxon>
        <taxon>eudicotyledons</taxon>
        <taxon>Gunneridae</taxon>
        <taxon>Pentapetalae</taxon>
        <taxon>Caryophyllales</taxon>
        <taxon>Chenopodiaceae</taxon>
        <taxon>Chenopodioideae</taxon>
        <taxon>Atripliceae</taxon>
        <taxon>Chenopodium</taxon>
    </lineage>
</organism>
<name>A0A803M314_CHEQI</name>
<dbReference type="Proteomes" id="UP000596660">
    <property type="component" value="Unplaced"/>
</dbReference>
<accession>A0A803M314</accession>
<dbReference type="AlphaFoldDB" id="A0A803M314"/>
<keyword evidence="1" id="KW-0472">Membrane</keyword>
<keyword evidence="1" id="KW-1133">Transmembrane helix</keyword>
<evidence type="ECO:0000313" key="3">
    <source>
        <dbReference type="Proteomes" id="UP000596660"/>
    </source>
</evidence>
<keyword evidence="1" id="KW-0812">Transmembrane</keyword>
<keyword evidence="3" id="KW-1185">Reference proteome</keyword>
<dbReference type="Gramene" id="AUR62022612-RA">
    <property type="protein sequence ID" value="AUR62022612-RA:cds"/>
    <property type="gene ID" value="AUR62022612"/>
</dbReference>
<dbReference type="EnsemblPlants" id="AUR62022612-RA">
    <property type="protein sequence ID" value="AUR62022612-RA:cds"/>
    <property type="gene ID" value="AUR62022612"/>
</dbReference>
<protein>
    <submittedName>
        <fullName evidence="2">Uncharacterized protein</fullName>
    </submittedName>
</protein>